<name>A0AAE0KI90_9PEZI</name>
<dbReference type="InterPro" id="IPR017938">
    <property type="entry name" value="Riboflavin_synthase-like_b-brl"/>
</dbReference>
<evidence type="ECO:0000256" key="2">
    <source>
        <dbReference type="ARBA" id="ARBA00012668"/>
    </source>
</evidence>
<feature type="domain" description="FAD-binding FR-type" evidence="12">
    <location>
        <begin position="111"/>
        <end position="317"/>
    </location>
</feature>
<evidence type="ECO:0000256" key="10">
    <source>
        <dbReference type="ARBA" id="ARBA00048483"/>
    </source>
</evidence>
<evidence type="ECO:0000313" key="13">
    <source>
        <dbReference type="EMBL" id="KAK3376456.1"/>
    </source>
</evidence>
<dbReference type="GO" id="GO:0006879">
    <property type="term" value="P:intracellular iron ion homeostasis"/>
    <property type="evidence" value="ECO:0007669"/>
    <property type="project" value="TreeGrafter"/>
</dbReference>
<comment type="catalytic activity">
    <reaction evidence="10">
        <text>2 a Fe(II)-siderophore + NADP(+) + H(+) = 2 a Fe(III)-siderophore + NADPH</text>
        <dbReference type="Rhea" id="RHEA:28795"/>
        <dbReference type="Rhea" id="RHEA-COMP:11342"/>
        <dbReference type="Rhea" id="RHEA-COMP:11344"/>
        <dbReference type="ChEBI" id="CHEBI:15378"/>
        <dbReference type="ChEBI" id="CHEBI:29033"/>
        <dbReference type="ChEBI" id="CHEBI:29034"/>
        <dbReference type="ChEBI" id="CHEBI:57783"/>
        <dbReference type="ChEBI" id="CHEBI:58349"/>
        <dbReference type="EC" id="1.16.1.9"/>
    </reaction>
</comment>
<dbReference type="InterPro" id="IPR013130">
    <property type="entry name" value="Fe3_Rdtase_TM_dom"/>
</dbReference>
<evidence type="ECO:0000256" key="1">
    <source>
        <dbReference type="ARBA" id="ARBA00004651"/>
    </source>
</evidence>
<feature type="compositionally biased region" description="Polar residues" evidence="11">
    <location>
        <begin position="416"/>
        <end position="432"/>
    </location>
</feature>
<evidence type="ECO:0000256" key="9">
    <source>
        <dbReference type="ARBA" id="ARBA00023180"/>
    </source>
</evidence>
<dbReference type="SUPFAM" id="SSF63380">
    <property type="entry name" value="Riboflavin synthase domain-like"/>
    <property type="match status" value="1"/>
</dbReference>
<dbReference type="GO" id="GO:0052851">
    <property type="term" value="F:ferric-chelate reductase (NADPH) activity"/>
    <property type="evidence" value="ECO:0007669"/>
    <property type="project" value="UniProtKB-EC"/>
</dbReference>
<keyword evidence="6" id="KW-1133">Transmembrane helix</keyword>
<protein>
    <recommendedName>
        <fullName evidence="2">ferric-chelate reductase (NADPH)</fullName>
        <ecNumber evidence="2">1.16.1.9</ecNumber>
    </recommendedName>
</protein>
<dbReference type="Proteomes" id="UP001287356">
    <property type="component" value="Unassembled WGS sequence"/>
</dbReference>
<proteinExistence type="predicted"/>
<evidence type="ECO:0000256" key="5">
    <source>
        <dbReference type="ARBA" id="ARBA00022692"/>
    </source>
</evidence>
<gene>
    <name evidence="13" type="ORF">B0T24DRAFT_700027</name>
</gene>
<organism evidence="13 14">
    <name type="scientific">Lasiosphaeria ovina</name>
    <dbReference type="NCBI Taxonomy" id="92902"/>
    <lineage>
        <taxon>Eukaryota</taxon>
        <taxon>Fungi</taxon>
        <taxon>Dikarya</taxon>
        <taxon>Ascomycota</taxon>
        <taxon>Pezizomycotina</taxon>
        <taxon>Sordariomycetes</taxon>
        <taxon>Sordariomycetidae</taxon>
        <taxon>Sordariales</taxon>
        <taxon>Lasiosphaeriaceae</taxon>
        <taxon>Lasiosphaeria</taxon>
    </lineage>
</organism>
<dbReference type="Gene3D" id="3.40.50.80">
    <property type="entry name" value="Nucleotide-binding domain of ferredoxin-NADP reductase (FNR) module"/>
    <property type="match status" value="1"/>
</dbReference>
<accession>A0AAE0KI90</accession>
<dbReference type="GO" id="GO:0005886">
    <property type="term" value="C:plasma membrane"/>
    <property type="evidence" value="ECO:0007669"/>
    <property type="project" value="UniProtKB-SubCell"/>
</dbReference>
<dbReference type="EMBL" id="JAULSN010000003">
    <property type="protein sequence ID" value="KAK3376456.1"/>
    <property type="molecule type" value="Genomic_DNA"/>
</dbReference>
<dbReference type="EC" id="1.16.1.9" evidence="2"/>
<evidence type="ECO:0000256" key="4">
    <source>
        <dbReference type="ARBA" id="ARBA00022475"/>
    </source>
</evidence>
<dbReference type="Pfam" id="PF01794">
    <property type="entry name" value="Ferric_reduct"/>
    <property type="match status" value="1"/>
</dbReference>
<comment type="subcellular location">
    <subcellularLocation>
        <location evidence="1">Cell membrane</location>
        <topology evidence="1">Multi-pass membrane protein</topology>
    </subcellularLocation>
</comment>
<dbReference type="GO" id="GO:0006826">
    <property type="term" value="P:iron ion transport"/>
    <property type="evidence" value="ECO:0007669"/>
    <property type="project" value="UniProtKB-ARBA"/>
</dbReference>
<dbReference type="PANTHER" id="PTHR32361:SF9">
    <property type="entry name" value="FERRIC REDUCTASE TRANSMEMBRANE COMPONENT 3-RELATED"/>
    <property type="match status" value="1"/>
</dbReference>
<evidence type="ECO:0000259" key="12">
    <source>
        <dbReference type="PROSITE" id="PS51384"/>
    </source>
</evidence>
<reference evidence="13" key="2">
    <citation type="submission" date="2023-06" db="EMBL/GenBank/DDBJ databases">
        <authorList>
            <consortium name="Lawrence Berkeley National Laboratory"/>
            <person name="Haridas S."/>
            <person name="Hensen N."/>
            <person name="Bonometti L."/>
            <person name="Westerberg I."/>
            <person name="Brannstrom I.O."/>
            <person name="Guillou S."/>
            <person name="Cros-Aarteil S."/>
            <person name="Calhoun S."/>
            <person name="Kuo A."/>
            <person name="Mondo S."/>
            <person name="Pangilinan J."/>
            <person name="Riley R."/>
            <person name="Labutti K."/>
            <person name="Andreopoulos B."/>
            <person name="Lipzen A."/>
            <person name="Chen C."/>
            <person name="Yanf M."/>
            <person name="Daum C."/>
            <person name="Ng V."/>
            <person name="Clum A."/>
            <person name="Steindorff A."/>
            <person name="Ohm R."/>
            <person name="Martin F."/>
            <person name="Silar P."/>
            <person name="Natvig D."/>
            <person name="Lalanne C."/>
            <person name="Gautier V."/>
            <person name="Ament-Velasquez S.L."/>
            <person name="Kruys A."/>
            <person name="Hutchinson M.I."/>
            <person name="Powell A.J."/>
            <person name="Barry K."/>
            <person name="Miller A.N."/>
            <person name="Grigoriev I.V."/>
            <person name="Debuchy R."/>
            <person name="Gladieux P."/>
            <person name="Thoren M.H."/>
            <person name="Johannesson H."/>
        </authorList>
    </citation>
    <scope>NUCLEOTIDE SEQUENCE</scope>
    <source>
        <strain evidence="13">CBS 958.72</strain>
    </source>
</reference>
<comment type="caution">
    <text evidence="13">The sequence shown here is derived from an EMBL/GenBank/DDBJ whole genome shotgun (WGS) entry which is preliminary data.</text>
</comment>
<feature type="region of interest" description="Disordered" evidence="11">
    <location>
        <begin position="402"/>
        <end position="437"/>
    </location>
</feature>
<keyword evidence="4" id="KW-1003">Cell membrane</keyword>
<evidence type="ECO:0000256" key="11">
    <source>
        <dbReference type="SAM" id="MobiDB-lite"/>
    </source>
</evidence>
<evidence type="ECO:0000256" key="8">
    <source>
        <dbReference type="ARBA" id="ARBA00023136"/>
    </source>
</evidence>
<dbReference type="PROSITE" id="PS51384">
    <property type="entry name" value="FAD_FR"/>
    <property type="match status" value="1"/>
</dbReference>
<dbReference type="AlphaFoldDB" id="A0AAE0KI90"/>
<dbReference type="InterPro" id="IPR017927">
    <property type="entry name" value="FAD-bd_FR_type"/>
</dbReference>
<keyword evidence="3" id="KW-0813">Transport</keyword>
<dbReference type="PANTHER" id="PTHR32361">
    <property type="entry name" value="FERRIC/CUPRIC REDUCTASE TRANSMEMBRANE COMPONENT"/>
    <property type="match status" value="1"/>
</dbReference>
<dbReference type="InterPro" id="IPR051410">
    <property type="entry name" value="Ferric/Cupric_Reductase"/>
</dbReference>
<dbReference type="InterPro" id="IPR013112">
    <property type="entry name" value="FAD-bd_8"/>
</dbReference>
<reference evidence="13" key="1">
    <citation type="journal article" date="2023" name="Mol. Phylogenet. Evol.">
        <title>Genome-scale phylogeny and comparative genomics of the fungal order Sordariales.</title>
        <authorList>
            <person name="Hensen N."/>
            <person name="Bonometti L."/>
            <person name="Westerberg I."/>
            <person name="Brannstrom I.O."/>
            <person name="Guillou S."/>
            <person name="Cros-Aarteil S."/>
            <person name="Calhoun S."/>
            <person name="Haridas S."/>
            <person name="Kuo A."/>
            <person name="Mondo S."/>
            <person name="Pangilinan J."/>
            <person name="Riley R."/>
            <person name="LaButti K."/>
            <person name="Andreopoulos B."/>
            <person name="Lipzen A."/>
            <person name="Chen C."/>
            <person name="Yan M."/>
            <person name="Daum C."/>
            <person name="Ng V."/>
            <person name="Clum A."/>
            <person name="Steindorff A."/>
            <person name="Ohm R.A."/>
            <person name="Martin F."/>
            <person name="Silar P."/>
            <person name="Natvig D.O."/>
            <person name="Lalanne C."/>
            <person name="Gautier V."/>
            <person name="Ament-Velasquez S.L."/>
            <person name="Kruys A."/>
            <person name="Hutchinson M.I."/>
            <person name="Powell A.J."/>
            <person name="Barry K."/>
            <person name="Miller A.N."/>
            <person name="Grigoriev I.V."/>
            <person name="Debuchy R."/>
            <person name="Gladieux P."/>
            <person name="Hiltunen Thoren M."/>
            <person name="Johannesson H."/>
        </authorList>
    </citation>
    <scope>NUCLEOTIDE SEQUENCE</scope>
    <source>
        <strain evidence="13">CBS 958.72</strain>
    </source>
</reference>
<evidence type="ECO:0000256" key="3">
    <source>
        <dbReference type="ARBA" id="ARBA00022448"/>
    </source>
</evidence>
<evidence type="ECO:0000256" key="7">
    <source>
        <dbReference type="ARBA" id="ARBA00023065"/>
    </source>
</evidence>
<keyword evidence="5" id="KW-0812">Transmembrane</keyword>
<keyword evidence="8" id="KW-0472">Membrane</keyword>
<dbReference type="InterPro" id="IPR039261">
    <property type="entry name" value="FNR_nucleotide-bd"/>
</dbReference>
<evidence type="ECO:0000256" key="6">
    <source>
        <dbReference type="ARBA" id="ARBA00022989"/>
    </source>
</evidence>
<dbReference type="GO" id="GO:0015677">
    <property type="term" value="P:copper ion import"/>
    <property type="evidence" value="ECO:0007669"/>
    <property type="project" value="TreeGrafter"/>
</dbReference>
<keyword evidence="14" id="KW-1185">Reference proteome</keyword>
<keyword evidence="7" id="KW-0406">Ion transport</keyword>
<keyword evidence="9" id="KW-0325">Glycoprotein</keyword>
<sequence length="511" mass="55499">MVADDDDGGSPSPPPPSPFHAADHRLVAAAFWVPARRGHGRGFGLPRAGWVALAQVPLVLVLASRPNVAAFATGVSDCRVNWVYRCVARTVCLWPAAYGILFVAEWVATDFFWTELRIMSRVKYGFTAGGSLGLDGLELSPPAFVSFLYCRLPRGHRFYAYCALATSAGGSATSWLQFAYRNLHLGRPPCCNGRHTYSLGYEANVVAVGHGLSVLEVNGVHFDWAPGQYASIWAPLFWWQSAHPFTIASSPSPGPGAAGSCRRIVLMMRTKGSFTESMNRHHELRFETVVCKSASTGASFTFPIVQSLAPLGFEAPPTVRRPHILMLACERAELDFYTRRLRQLMQGFAAFGIVVDVTVVVTGGARLEHAAASPDPMMRTVTWTDTSRCSLKPMHRTTANTRLRKSTNPGGLLRSSAESDTRSLLTQSIGSSSDEEQDMAILDPHRNGGKDESSAGYFFHIKGRPDLDQYLDHIMDSTCGRLGISVCGGSAVVAGVREALKAVCCRRKGDG</sequence>
<dbReference type="Pfam" id="PF08022">
    <property type="entry name" value="FAD_binding_8"/>
    <property type="match status" value="1"/>
</dbReference>
<evidence type="ECO:0000313" key="14">
    <source>
        <dbReference type="Proteomes" id="UP001287356"/>
    </source>
</evidence>